<dbReference type="InterPro" id="IPR001609">
    <property type="entry name" value="Myosin_head_motor_dom-like"/>
</dbReference>
<accession>A0ABV0Q4D0</accession>
<evidence type="ECO:0000256" key="5">
    <source>
        <dbReference type="PROSITE-ProRule" id="PRU00782"/>
    </source>
</evidence>
<reference evidence="8 9" key="1">
    <citation type="submission" date="2021-06" db="EMBL/GenBank/DDBJ databases">
        <authorList>
            <person name="Palmer J.M."/>
        </authorList>
    </citation>
    <scope>NUCLEOTIDE SEQUENCE [LARGE SCALE GENOMIC DNA]</scope>
    <source>
        <strain evidence="8 9">XC_2019</strain>
        <tissue evidence="8">Muscle</tissue>
    </source>
</reference>
<evidence type="ECO:0000256" key="2">
    <source>
        <dbReference type="ARBA" id="ARBA00022840"/>
    </source>
</evidence>
<organism evidence="8 9">
    <name type="scientific">Xenoophorus captivus</name>
    <dbReference type="NCBI Taxonomy" id="1517983"/>
    <lineage>
        <taxon>Eukaryota</taxon>
        <taxon>Metazoa</taxon>
        <taxon>Chordata</taxon>
        <taxon>Craniata</taxon>
        <taxon>Vertebrata</taxon>
        <taxon>Euteleostomi</taxon>
        <taxon>Actinopterygii</taxon>
        <taxon>Neopterygii</taxon>
        <taxon>Teleostei</taxon>
        <taxon>Neoteleostei</taxon>
        <taxon>Acanthomorphata</taxon>
        <taxon>Ovalentaria</taxon>
        <taxon>Atherinomorphae</taxon>
        <taxon>Cyprinodontiformes</taxon>
        <taxon>Goodeidae</taxon>
        <taxon>Xenoophorus</taxon>
    </lineage>
</organism>
<dbReference type="InterPro" id="IPR027417">
    <property type="entry name" value="P-loop_NTPase"/>
</dbReference>
<dbReference type="InterPro" id="IPR036961">
    <property type="entry name" value="Kinesin_motor_dom_sf"/>
</dbReference>
<comment type="caution">
    <text evidence="8">The sequence shown here is derived from an EMBL/GenBank/DDBJ whole genome shotgun (WGS) entry which is preliminary data.</text>
</comment>
<evidence type="ECO:0000259" key="7">
    <source>
        <dbReference type="PROSITE" id="PS51456"/>
    </source>
</evidence>
<feature type="compositionally biased region" description="Polar residues" evidence="6">
    <location>
        <begin position="1"/>
        <end position="12"/>
    </location>
</feature>
<dbReference type="InterPro" id="IPR051567">
    <property type="entry name" value="Unconventional_Myosin_ATPase"/>
</dbReference>
<keyword evidence="2" id="KW-0067">ATP-binding</keyword>
<keyword evidence="9" id="KW-1185">Reference proteome</keyword>
<dbReference type="PANTHER" id="PTHR22692:SF21">
    <property type="entry name" value="MYOSIN XVA"/>
    <property type="match status" value="1"/>
</dbReference>
<protein>
    <recommendedName>
        <fullName evidence="7">Myosin motor domain-containing protein</fullName>
    </recommendedName>
</protein>
<name>A0ABV0Q4D0_9TELE</name>
<gene>
    <name evidence="8" type="ORF">XENOCAPTIV_003012</name>
</gene>
<evidence type="ECO:0000256" key="1">
    <source>
        <dbReference type="ARBA" id="ARBA00022741"/>
    </source>
</evidence>
<dbReference type="PROSITE" id="PS51456">
    <property type="entry name" value="MYOSIN_MOTOR"/>
    <property type="match status" value="1"/>
</dbReference>
<sequence>SLSQQRSNLRRNSTARRHQANTVSAKFQSSLQELLGKMERFVVKAKFSPMTLKPEMFDMDLVNTQLLYCGIMETIRIRKQGYPARLAFHSFLLRYKPLLCLKDPLPADGENCVIMLHKLCPVKQGSYQVGVSKLLEGKRDRVLDIAAMTLQRYTRMCFVRQNFLKFRRGITRFEARCRGYLARSCSSIKSDRFPSWCRSCIICILVQCAPKVQVDPQLTLPLDINNYLMTHYIRTMFRFLFKCHTCSFHRFVSDYGPEGYDCVCQNHLLQALQHISAGPEYVRTYPPCLLEWTANRKKAHTVLHVHCLDGEKSH</sequence>
<evidence type="ECO:0000256" key="3">
    <source>
        <dbReference type="ARBA" id="ARBA00023123"/>
    </source>
</evidence>
<feature type="region of interest" description="Disordered" evidence="6">
    <location>
        <begin position="1"/>
        <end position="21"/>
    </location>
</feature>
<keyword evidence="1" id="KW-0547">Nucleotide-binding</keyword>
<feature type="domain" description="Myosin motor" evidence="7">
    <location>
        <begin position="1"/>
        <end position="153"/>
    </location>
</feature>
<comment type="similarity">
    <text evidence="5">Belongs to the TRAFAC class myosin-kinesin ATPase superfamily. Myosin family.</text>
</comment>
<dbReference type="PANTHER" id="PTHR22692">
    <property type="entry name" value="MYOSIN VII, XV"/>
    <property type="match status" value="1"/>
</dbReference>
<evidence type="ECO:0000313" key="8">
    <source>
        <dbReference type="EMBL" id="MEQ2190634.1"/>
    </source>
</evidence>
<feature type="non-terminal residue" evidence="8">
    <location>
        <position position="1"/>
    </location>
</feature>
<keyword evidence="4" id="KW-0505">Motor protein</keyword>
<dbReference type="SUPFAM" id="SSF52540">
    <property type="entry name" value="P-loop containing nucleoside triphosphate hydrolases"/>
    <property type="match status" value="1"/>
</dbReference>
<proteinExistence type="inferred from homology"/>
<comment type="caution">
    <text evidence="5">Lacks conserved residue(s) required for the propagation of feature annotation.</text>
</comment>
<dbReference type="Gene3D" id="3.40.850.10">
    <property type="entry name" value="Kinesin motor domain"/>
    <property type="match status" value="1"/>
</dbReference>
<keyword evidence="5" id="KW-0009">Actin-binding</keyword>
<dbReference type="Gene3D" id="1.20.5.4820">
    <property type="match status" value="1"/>
</dbReference>
<dbReference type="Pfam" id="PF00063">
    <property type="entry name" value="Myosin_head"/>
    <property type="match status" value="1"/>
</dbReference>
<dbReference type="Proteomes" id="UP001434883">
    <property type="component" value="Unassembled WGS sequence"/>
</dbReference>
<dbReference type="EMBL" id="JAHRIN010000129">
    <property type="protein sequence ID" value="MEQ2190634.1"/>
    <property type="molecule type" value="Genomic_DNA"/>
</dbReference>
<evidence type="ECO:0000256" key="6">
    <source>
        <dbReference type="SAM" id="MobiDB-lite"/>
    </source>
</evidence>
<evidence type="ECO:0000256" key="4">
    <source>
        <dbReference type="ARBA" id="ARBA00023175"/>
    </source>
</evidence>
<evidence type="ECO:0000313" key="9">
    <source>
        <dbReference type="Proteomes" id="UP001434883"/>
    </source>
</evidence>
<keyword evidence="3 5" id="KW-0518">Myosin</keyword>